<evidence type="ECO:0000313" key="6">
    <source>
        <dbReference type="Proteomes" id="UP000001261"/>
    </source>
</evidence>
<feature type="region of interest" description="Disordered" evidence="1">
    <location>
        <begin position="535"/>
        <end position="557"/>
    </location>
</feature>
<dbReference type="SUPFAM" id="SSF50630">
    <property type="entry name" value="Acid proteases"/>
    <property type="match status" value="1"/>
</dbReference>
<feature type="compositionally biased region" description="Polar residues" evidence="1">
    <location>
        <begin position="460"/>
        <end position="470"/>
    </location>
</feature>
<sequence>MNLTPLLWIACLRVGLVFGAANFAVPWSSTKYGPDGPWQAVKVSVGGVDETLRYNLQSTDLDLYPGSRYASQILVPEACEPHERDGICGKGGEWDITAKSTMAISWPGSYENPPMNQTSGECDFNIQGLTINDITVWNTSLVAVDNVTITTAKGITYGPPVGLLALGGDKTVQEFTTSSSRTGALRTYIYPGGLYDQDIIPSYSYTLQIGSAAHDYVGSLVFGGYDKGRIIGPYTTSAETTFRLLDIGIGVQTGGSPFPFKKKDNLLVTGTSSDDHVTVYPDATLPYMFLPAQTCEEIVKHLPVEWDSELSYYLWKTDDPLYKSITSSPAYLSFTFPPASGAEDNVVIKVPFALLNLTLESPITESPKIYFPCYPFSLTENDDNYHLGRAFLQAAFLGRNWLSKMTWLAQAPGPGSQREGLGKQLEDIPDRANTLSYFDPEGQFQRSWENYWQPLERDLSPQSPESTPGSPTDDKDDSSLGTGAKVGIAIGAIVGALIILGAIFYFKRRSKRPVMGPSHTFTPVEQGKEQPIQYYGGPAVEIQGSEPTRYEMDAGTR</sequence>
<feature type="compositionally biased region" description="Basic and acidic residues" evidence="1">
    <location>
        <begin position="548"/>
        <end position="557"/>
    </location>
</feature>
<dbReference type="KEGG" id="cim:CIMG_11804"/>
<evidence type="ECO:0000259" key="4">
    <source>
        <dbReference type="PROSITE" id="PS51767"/>
    </source>
</evidence>
<dbReference type="OrthoDB" id="4074350at2759"/>
<dbReference type="InParanoid" id="A0A0D8JWG3"/>
<feature type="region of interest" description="Disordered" evidence="1">
    <location>
        <begin position="457"/>
        <end position="480"/>
    </location>
</feature>
<keyword evidence="2" id="KW-0472">Membrane</keyword>
<feature type="domain" description="Peptidase A1" evidence="4">
    <location>
        <begin position="39"/>
        <end position="409"/>
    </location>
</feature>
<feature type="signal peptide" evidence="3">
    <location>
        <begin position="1"/>
        <end position="19"/>
    </location>
</feature>
<evidence type="ECO:0000256" key="2">
    <source>
        <dbReference type="SAM" id="Phobius"/>
    </source>
</evidence>
<dbReference type="GeneID" id="24163889"/>
<dbReference type="PANTHER" id="PTHR16861:SF4">
    <property type="entry name" value="SH3 DOMAIN PROTEIN (AFU_ORTHOLOGUE AFUA_1G13610)"/>
    <property type="match status" value="1"/>
</dbReference>
<dbReference type="InterPro" id="IPR033121">
    <property type="entry name" value="PEPTIDASE_A1"/>
</dbReference>
<feature type="transmembrane region" description="Helical" evidence="2">
    <location>
        <begin position="486"/>
        <end position="506"/>
    </location>
</feature>
<proteinExistence type="predicted"/>
<dbReference type="EMBL" id="GG704912">
    <property type="protein sequence ID" value="KJF60613.1"/>
    <property type="molecule type" value="Genomic_DNA"/>
</dbReference>
<reference evidence="6" key="1">
    <citation type="journal article" date="2009" name="Genome Res.">
        <title>Comparative genomic analyses of the human fungal pathogens Coccidioides and their relatives.</title>
        <authorList>
            <person name="Sharpton T.J."/>
            <person name="Stajich J.E."/>
            <person name="Rounsley S.D."/>
            <person name="Gardner M.J."/>
            <person name="Wortman J.R."/>
            <person name="Jordar V.S."/>
            <person name="Maiti R."/>
            <person name="Kodira C.D."/>
            <person name="Neafsey D.E."/>
            <person name="Zeng Q."/>
            <person name="Hung C.-Y."/>
            <person name="McMahan C."/>
            <person name="Muszewska A."/>
            <person name="Grynberg M."/>
            <person name="Mandel M.A."/>
            <person name="Kellner E.M."/>
            <person name="Barker B.M."/>
            <person name="Galgiani J.N."/>
            <person name="Orbach M.J."/>
            <person name="Kirkland T.N."/>
            <person name="Cole G.T."/>
            <person name="Henn M.R."/>
            <person name="Birren B.W."/>
            <person name="Taylor J.W."/>
        </authorList>
    </citation>
    <scope>NUCLEOTIDE SEQUENCE [LARGE SCALE GENOMIC DNA]</scope>
    <source>
        <strain evidence="6">RS</strain>
    </source>
</reference>
<dbReference type="Proteomes" id="UP000001261">
    <property type="component" value="Unassembled WGS sequence"/>
</dbReference>
<keyword evidence="2" id="KW-1133">Transmembrane helix</keyword>
<dbReference type="Gene3D" id="2.40.70.10">
    <property type="entry name" value="Acid Proteases"/>
    <property type="match status" value="1"/>
</dbReference>
<feature type="chain" id="PRO_5002331679" description="Peptidase A1 domain-containing protein" evidence="3">
    <location>
        <begin position="20"/>
        <end position="557"/>
    </location>
</feature>
<keyword evidence="2" id="KW-0812">Transmembrane</keyword>
<dbReference type="CDD" id="cd21699">
    <property type="entry name" value="JMTM_APP_like"/>
    <property type="match status" value="1"/>
</dbReference>
<dbReference type="Pfam" id="PF00026">
    <property type="entry name" value="Asp"/>
    <property type="match status" value="1"/>
</dbReference>
<evidence type="ECO:0000256" key="1">
    <source>
        <dbReference type="SAM" id="MobiDB-lite"/>
    </source>
</evidence>
<dbReference type="PANTHER" id="PTHR16861">
    <property type="entry name" value="GLYCOPROTEIN 38"/>
    <property type="match status" value="1"/>
</dbReference>
<evidence type="ECO:0000256" key="3">
    <source>
        <dbReference type="SAM" id="SignalP"/>
    </source>
</evidence>
<dbReference type="RefSeq" id="XP_012214122.1">
    <property type="nucleotide sequence ID" value="XM_012358699.1"/>
</dbReference>
<evidence type="ECO:0000313" key="5">
    <source>
        <dbReference type="EMBL" id="KJF60613.1"/>
    </source>
</evidence>
<gene>
    <name evidence="5" type="ORF">CIMG_11804</name>
</gene>
<protein>
    <recommendedName>
        <fullName evidence="4">Peptidase A1 domain-containing protein</fullName>
    </recommendedName>
</protein>
<dbReference type="AlphaFoldDB" id="A0A0D8JWG3"/>
<dbReference type="OMA" id="YSFGMHI"/>
<keyword evidence="3" id="KW-0732">Signal</keyword>
<reference evidence="6" key="2">
    <citation type="journal article" date="2010" name="Genome Res.">
        <title>Population genomic sequencing of Coccidioides fungi reveals recent hybridization and transposon control.</title>
        <authorList>
            <person name="Neafsey D.E."/>
            <person name="Barker B.M."/>
            <person name="Sharpton T.J."/>
            <person name="Stajich J.E."/>
            <person name="Park D.J."/>
            <person name="Whiston E."/>
            <person name="Hung C.-Y."/>
            <person name="McMahan C."/>
            <person name="White J."/>
            <person name="Sykes S."/>
            <person name="Heiman D."/>
            <person name="Young S."/>
            <person name="Zeng Q."/>
            <person name="Abouelleil A."/>
            <person name="Aftuck L."/>
            <person name="Bessette D."/>
            <person name="Brown A."/>
            <person name="FitzGerald M."/>
            <person name="Lui A."/>
            <person name="Macdonald J.P."/>
            <person name="Priest M."/>
            <person name="Orbach M.J."/>
            <person name="Galgiani J.N."/>
            <person name="Kirkland T.N."/>
            <person name="Cole G.T."/>
            <person name="Birren B.W."/>
            <person name="Henn M.R."/>
            <person name="Taylor J.W."/>
            <person name="Rounsley S.D."/>
        </authorList>
    </citation>
    <scope>GENOME REANNOTATION</scope>
    <source>
        <strain evidence="6">RS</strain>
    </source>
</reference>
<dbReference type="PROSITE" id="PS51767">
    <property type="entry name" value="PEPTIDASE_A1"/>
    <property type="match status" value="1"/>
</dbReference>
<name>A0A0D8JWG3_COCIM</name>
<accession>A0A0D8JWG3</accession>
<dbReference type="InterPro" id="IPR021109">
    <property type="entry name" value="Peptidase_aspartic_dom_sf"/>
</dbReference>
<dbReference type="VEuPathDB" id="FungiDB:CIMG_11804"/>
<organism evidence="5 6">
    <name type="scientific">Coccidioides immitis (strain RS)</name>
    <name type="common">Valley fever fungus</name>
    <dbReference type="NCBI Taxonomy" id="246410"/>
    <lineage>
        <taxon>Eukaryota</taxon>
        <taxon>Fungi</taxon>
        <taxon>Dikarya</taxon>
        <taxon>Ascomycota</taxon>
        <taxon>Pezizomycotina</taxon>
        <taxon>Eurotiomycetes</taxon>
        <taxon>Eurotiomycetidae</taxon>
        <taxon>Onygenales</taxon>
        <taxon>Onygenaceae</taxon>
        <taxon>Coccidioides</taxon>
    </lineage>
</organism>
<keyword evidence="6" id="KW-1185">Reference proteome</keyword>